<dbReference type="RefSeq" id="WP_143981740.1">
    <property type="nucleotide sequence ID" value="NZ_CP041695.1"/>
</dbReference>
<dbReference type="GeneID" id="80334439"/>
<organism evidence="3 4">
    <name type="scientific">Nocardia otitidiscaviarum</name>
    <dbReference type="NCBI Taxonomy" id="1823"/>
    <lineage>
        <taxon>Bacteria</taxon>
        <taxon>Bacillati</taxon>
        <taxon>Actinomycetota</taxon>
        <taxon>Actinomycetes</taxon>
        <taxon>Mycobacteriales</taxon>
        <taxon>Nocardiaceae</taxon>
        <taxon>Nocardia</taxon>
    </lineage>
</organism>
<feature type="region of interest" description="Disordered" evidence="2">
    <location>
        <begin position="339"/>
        <end position="363"/>
    </location>
</feature>
<dbReference type="Pfam" id="PF13181">
    <property type="entry name" value="TPR_8"/>
    <property type="match status" value="1"/>
</dbReference>
<evidence type="ECO:0008006" key="5">
    <source>
        <dbReference type="Google" id="ProtNLM"/>
    </source>
</evidence>
<evidence type="ECO:0000313" key="3">
    <source>
        <dbReference type="EMBL" id="QDP80474.1"/>
    </source>
</evidence>
<accession>A0A516NNJ9</accession>
<dbReference type="Gene3D" id="1.25.40.10">
    <property type="entry name" value="Tetratricopeptide repeat domain"/>
    <property type="match status" value="1"/>
</dbReference>
<sequence>MTSETEVELEDALQVEDSAESVRRVKDIVSAALLVADPSVRVTRTEYFNHTYVPDLVVEWPSRGVDCLRRVYLRATQDPEQIEIDVKMHESSSSVFVHLSALLPTPGVAVAGLADLSDTAKSTQSLVTQVGSFEQLAKYSLAPGARLLPPSVLRGGCGLLEADHAAATAQTVSRGFAGAIEADRETTQSALEAIESVLAPAAATEVTSVLETMWVASGAPIHSFPRRNDRDWNDRYWDDPHLSPDRLRSLLRAVPPGLSDFWQKVGHRITLESFDGLNIVGEDRTALQSIMQSALRNITARTCRIVDLQRTEKDSGDLIWRVEHGQLSLQGFGHRSWIGQRSDDFPTPDKSVDRRPSPQKLANKSLRSGIPITSVSLIGGGRTLSYGSQEGVDIIGDDFAAPFAENLGSGAVVERAVALVESSKPVTIDFSTGTAFGRPSARLEAPRLLWTTWTMLGELDSSEWASFTRVVRPKERALGEDEFLDIRTPRRAISGPGPVEAVTTRLRSLRHQLADAETEYRSAARSGDLYAMLLLGMLLEHKGELTEAEIWFRSAIDPGKGEAMVALGSLLEEQGEIAEAVKWYRLAAKVVEP</sequence>
<dbReference type="AlphaFoldDB" id="A0A516NNJ9"/>
<feature type="coiled-coil region" evidence="1">
    <location>
        <begin position="499"/>
        <end position="526"/>
    </location>
</feature>
<reference evidence="3 4" key="1">
    <citation type="submission" date="2019-07" db="EMBL/GenBank/DDBJ databases">
        <title>Complete Genome Sequence and Methylome Analysis of Nocardia otitidis-caviarum NEB252.</title>
        <authorList>
            <person name="Fomenkov A."/>
            <person name="Anton B.P."/>
            <person name="Vincze T."/>
            <person name="Roberts R.J."/>
        </authorList>
    </citation>
    <scope>NUCLEOTIDE SEQUENCE [LARGE SCALE GENOMIC DNA]</scope>
    <source>
        <strain evidence="3 4">NEB252</strain>
    </source>
</reference>
<keyword evidence="1" id="KW-0175">Coiled coil</keyword>
<dbReference type="InterPro" id="IPR019734">
    <property type="entry name" value="TPR_rpt"/>
</dbReference>
<dbReference type="KEGG" id="nod:FOH10_18915"/>
<protein>
    <recommendedName>
        <fullName evidence="5">Tetratricopeptide repeat protein</fullName>
    </recommendedName>
</protein>
<evidence type="ECO:0000256" key="1">
    <source>
        <dbReference type="SAM" id="Coils"/>
    </source>
</evidence>
<name>A0A516NNJ9_9NOCA</name>
<evidence type="ECO:0000256" key="2">
    <source>
        <dbReference type="SAM" id="MobiDB-lite"/>
    </source>
</evidence>
<dbReference type="Pfam" id="PF13432">
    <property type="entry name" value="TPR_16"/>
    <property type="match status" value="1"/>
</dbReference>
<dbReference type="SUPFAM" id="SSF81901">
    <property type="entry name" value="HCP-like"/>
    <property type="match status" value="1"/>
</dbReference>
<dbReference type="EMBL" id="CP041695">
    <property type="protein sequence ID" value="QDP80474.1"/>
    <property type="molecule type" value="Genomic_DNA"/>
</dbReference>
<proteinExistence type="predicted"/>
<dbReference type="InterPro" id="IPR011990">
    <property type="entry name" value="TPR-like_helical_dom_sf"/>
</dbReference>
<dbReference type="Proteomes" id="UP000317039">
    <property type="component" value="Chromosome"/>
</dbReference>
<evidence type="ECO:0000313" key="4">
    <source>
        <dbReference type="Proteomes" id="UP000317039"/>
    </source>
</evidence>
<gene>
    <name evidence="3" type="ORF">FOH10_18915</name>
</gene>